<dbReference type="Gene3D" id="3.90.25.10">
    <property type="entry name" value="UDP-galactose 4-epimerase, domain 1"/>
    <property type="match status" value="1"/>
</dbReference>
<evidence type="ECO:0000313" key="2">
    <source>
        <dbReference type="EMBL" id="KAK9761304.1"/>
    </source>
</evidence>
<dbReference type="InterPro" id="IPR008030">
    <property type="entry name" value="NmrA-like"/>
</dbReference>
<evidence type="ECO:0000313" key="3">
    <source>
        <dbReference type="Proteomes" id="UP001479436"/>
    </source>
</evidence>
<gene>
    <name evidence="2" type="ORF">K7432_013899</name>
</gene>
<dbReference type="Pfam" id="PF05368">
    <property type="entry name" value="NmrA"/>
    <property type="match status" value="1"/>
</dbReference>
<accession>A0ABR2WIG5</accession>
<protein>
    <recommendedName>
        <fullName evidence="1">NmrA-like domain-containing protein</fullName>
    </recommendedName>
</protein>
<comment type="caution">
    <text evidence="2">The sequence shown here is derived from an EMBL/GenBank/DDBJ whole genome shotgun (WGS) entry which is preliminary data.</text>
</comment>
<name>A0ABR2WIG5_9FUNG</name>
<feature type="domain" description="NmrA-like" evidence="1">
    <location>
        <begin position="3"/>
        <end position="263"/>
    </location>
</feature>
<organism evidence="2 3">
    <name type="scientific">Basidiobolus ranarum</name>
    <dbReference type="NCBI Taxonomy" id="34480"/>
    <lineage>
        <taxon>Eukaryota</taxon>
        <taxon>Fungi</taxon>
        <taxon>Fungi incertae sedis</taxon>
        <taxon>Zoopagomycota</taxon>
        <taxon>Entomophthoromycotina</taxon>
        <taxon>Basidiobolomycetes</taxon>
        <taxon>Basidiobolales</taxon>
        <taxon>Basidiobolaceae</taxon>
        <taxon>Basidiobolus</taxon>
    </lineage>
</organism>
<dbReference type="PANTHER" id="PTHR43162">
    <property type="match status" value="1"/>
</dbReference>
<dbReference type="Gene3D" id="3.40.50.720">
    <property type="entry name" value="NAD(P)-binding Rossmann-like Domain"/>
    <property type="match status" value="1"/>
</dbReference>
<reference evidence="2 3" key="1">
    <citation type="submission" date="2023-04" db="EMBL/GenBank/DDBJ databases">
        <title>Genome of Basidiobolus ranarum AG-B5.</title>
        <authorList>
            <person name="Stajich J.E."/>
            <person name="Carter-House D."/>
            <person name="Gryganskyi A."/>
        </authorList>
    </citation>
    <scope>NUCLEOTIDE SEQUENCE [LARGE SCALE GENOMIC DNA]</scope>
    <source>
        <strain evidence="2 3">AG-B5</strain>
    </source>
</reference>
<proteinExistence type="predicted"/>
<sequence>MSSLYAITGPTGNTGSVLVDTLLKAKTKIRVIIRDESKQQEFIEKGCEVAVADLKDVEALKKAFEGVTGAYLMNPPAYDAPDMFEEVENVSKALYIAVQEANVQKVVVLSSIGAQHSSGTGNIRSTFLMEQVFGKLKIPVAFIRAGYFMENWASAVPTVVNSQMLPSFLSPLERKIPMVAAKDIGRIAGEVLLQDWKGVRIVELQGPEKYSPIDVAEAFSKILGNKVQAVEIPKSDWKDILSQAHVGENALEPWTEMFSGFNSGWIDFDGKGEQLSGRVTIEQFVQQQVRKNKIE</sequence>
<dbReference type="InterPro" id="IPR036291">
    <property type="entry name" value="NAD(P)-bd_dom_sf"/>
</dbReference>
<dbReference type="Proteomes" id="UP001479436">
    <property type="component" value="Unassembled WGS sequence"/>
</dbReference>
<evidence type="ECO:0000259" key="1">
    <source>
        <dbReference type="Pfam" id="PF05368"/>
    </source>
</evidence>
<dbReference type="InterPro" id="IPR051604">
    <property type="entry name" value="Ergot_Alk_Oxidoreductase"/>
</dbReference>
<dbReference type="EMBL" id="JASJQH010001450">
    <property type="protein sequence ID" value="KAK9761304.1"/>
    <property type="molecule type" value="Genomic_DNA"/>
</dbReference>
<keyword evidence="3" id="KW-1185">Reference proteome</keyword>
<dbReference type="PANTHER" id="PTHR43162:SF1">
    <property type="entry name" value="PRESTALK A DIFFERENTIATION PROTEIN A"/>
    <property type="match status" value="1"/>
</dbReference>
<dbReference type="SUPFAM" id="SSF51735">
    <property type="entry name" value="NAD(P)-binding Rossmann-fold domains"/>
    <property type="match status" value="1"/>
</dbReference>